<evidence type="ECO:0000313" key="5">
    <source>
        <dbReference type="Proteomes" id="UP000255207"/>
    </source>
</evidence>
<dbReference type="AlphaFoldDB" id="A0A370L5U2"/>
<proteinExistence type="inferred from homology"/>
<dbReference type="InterPro" id="IPR007129">
    <property type="entry name" value="Ubiqinol_cyt_c_chaperone_CPB3"/>
</dbReference>
<evidence type="ECO:0000256" key="2">
    <source>
        <dbReference type="ARBA" id="ARBA00006436"/>
    </source>
</evidence>
<protein>
    <submittedName>
        <fullName evidence="4">Ubiquinol-cytochrome C chaperone</fullName>
    </submittedName>
</protein>
<comment type="caution">
    <text evidence="4">The sequence shown here is derived from an EMBL/GenBank/DDBJ whole genome shotgun (WGS) entry which is preliminary data.</text>
</comment>
<comment type="similarity">
    <text evidence="1">Belongs to the CBP3 family.</text>
</comment>
<dbReference type="Proteomes" id="UP000255207">
    <property type="component" value="Unassembled WGS sequence"/>
</dbReference>
<dbReference type="OrthoDB" id="7158889at2"/>
<sequence>MVGVTPEDGFGKAEAASGVARVIFGLFGKRPERLAPVNALFERVAAASRQPALYLEGGIPDTFEGRFESLTLHVFLVLRRLRELPAPADGLAQDLVDACFSYLEFGFRQSGISDIAVPKRMKKIGQMFYGRVQAYESALASPDPAELVEALRRNAGCGGGAGPLAAYARQVVSALAGRDLDAILVQDALFPTLSSQESHHGA</sequence>
<name>A0A370L5U2_9HYPH</name>
<evidence type="ECO:0000259" key="3">
    <source>
        <dbReference type="Pfam" id="PF03981"/>
    </source>
</evidence>
<feature type="domain" description="Ubiquinol-cytochrome c chaperone" evidence="3">
    <location>
        <begin position="58"/>
        <end position="189"/>
    </location>
</feature>
<evidence type="ECO:0000256" key="1">
    <source>
        <dbReference type="ARBA" id="ARBA00006407"/>
    </source>
</evidence>
<dbReference type="InterPro" id="IPR021150">
    <property type="entry name" value="Ubiq_cyt_c_chap"/>
</dbReference>
<accession>A0A370L5U2</accession>
<gene>
    <name evidence="4" type="ORF">DWE98_13100</name>
</gene>
<reference evidence="5" key="1">
    <citation type="submission" date="2018-07" db="EMBL/GenBank/DDBJ databases">
        <authorList>
            <person name="Safronova V.I."/>
            <person name="Chirak E.R."/>
            <person name="Sazanova A.L."/>
        </authorList>
    </citation>
    <scope>NUCLEOTIDE SEQUENCE [LARGE SCALE GENOMIC DNA]</scope>
    <source>
        <strain evidence="5">RCAM04685</strain>
    </source>
</reference>
<organism evidence="4 5">
    <name type="scientific">Bosea caraganae</name>
    <dbReference type="NCBI Taxonomy" id="2763117"/>
    <lineage>
        <taxon>Bacteria</taxon>
        <taxon>Pseudomonadati</taxon>
        <taxon>Pseudomonadota</taxon>
        <taxon>Alphaproteobacteria</taxon>
        <taxon>Hyphomicrobiales</taxon>
        <taxon>Boseaceae</taxon>
        <taxon>Bosea</taxon>
    </lineage>
</organism>
<dbReference type="EMBL" id="QQTP01000006">
    <property type="protein sequence ID" value="RDJ24614.1"/>
    <property type="molecule type" value="Genomic_DNA"/>
</dbReference>
<comment type="similarity">
    <text evidence="2">Belongs to the UPF0174 family.</text>
</comment>
<dbReference type="Pfam" id="PF03981">
    <property type="entry name" value="Ubiq_cyt_C_chap"/>
    <property type="match status" value="1"/>
</dbReference>
<keyword evidence="5" id="KW-1185">Reference proteome</keyword>
<dbReference type="PANTHER" id="PTHR12184:SF1">
    <property type="entry name" value="UBIQUINOL-CYTOCHROME-C REDUCTASE COMPLEX ASSEMBLY FACTOR 1"/>
    <property type="match status" value="1"/>
</dbReference>
<evidence type="ECO:0000313" key="4">
    <source>
        <dbReference type="EMBL" id="RDJ24614.1"/>
    </source>
</evidence>
<dbReference type="PANTHER" id="PTHR12184">
    <property type="entry name" value="UBIQUINOL-CYTOCHROME C REDUCTASE COMPLEX ASSEMBLY FACTOR 1 FAMILY MEMBER"/>
    <property type="match status" value="1"/>
</dbReference>